<dbReference type="Proteomes" id="UP000030766">
    <property type="component" value="Unassembled WGS sequence"/>
</dbReference>
<reference evidence="2" key="2">
    <citation type="submission" date="2012-06" db="EMBL/GenBank/DDBJ databases">
        <title>Annotation of the Genome Sequence of Fusarium oxysporum Fo47.</title>
        <authorList>
            <consortium name="The Broad Institute Genomics Platform"/>
            <person name="Ma L.-J."/>
            <person name="Corby-Kistler H."/>
            <person name="Broz K."/>
            <person name="Gale L.R."/>
            <person name="Jonkers W."/>
            <person name="O'Donnell K."/>
            <person name="Ploetz R."/>
            <person name="Steinberg C."/>
            <person name="Schwartz D.C."/>
            <person name="VanEtten H."/>
            <person name="Zhou S."/>
            <person name="Young S.K."/>
            <person name="Zeng Q."/>
            <person name="Gargeya S."/>
            <person name="Fitzgerald M."/>
            <person name="Abouelleil A."/>
            <person name="Alvarado L."/>
            <person name="Chapman S.B."/>
            <person name="Gainer-Dewar J."/>
            <person name="Goldberg J."/>
            <person name="Griggs A."/>
            <person name="Gujja S."/>
            <person name="Hansen M."/>
            <person name="Howarth C."/>
            <person name="Imamovic A."/>
            <person name="Ireland A."/>
            <person name="Larimer J."/>
            <person name="McCowan C."/>
            <person name="Murphy C."/>
            <person name="Pearson M."/>
            <person name="Poon T.W."/>
            <person name="Priest M."/>
            <person name="Roberts A."/>
            <person name="Saif S."/>
            <person name="Shea T."/>
            <person name="Sykes S."/>
            <person name="Wortman J."/>
            <person name="Nusbaum C."/>
            <person name="Birren B."/>
        </authorList>
    </citation>
    <scope>NUCLEOTIDE SEQUENCE</scope>
    <source>
        <strain evidence="2">Fo47</strain>
    </source>
</reference>
<gene>
    <name evidence="2" type="ORF">FOZG_17813</name>
</gene>
<dbReference type="EMBL" id="JH717923">
    <property type="protein sequence ID" value="EWZ28502.1"/>
    <property type="molecule type" value="Genomic_DNA"/>
</dbReference>
<evidence type="ECO:0000256" key="1">
    <source>
        <dbReference type="SAM" id="Phobius"/>
    </source>
</evidence>
<evidence type="ECO:0000313" key="2">
    <source>
        <dbReference type="EMBL" id="EWZ28502.1"/>
    </source>
</evidence>
<organism evidence="2">
    <name type="scientific">Fusarium oxysporum Fo47</name>
    <dbReference type="NCBI Taxonomy" id="660027"/>
    <lineage>
        <taxon>Eukaryota</taxon>
        <taxon>Fungi</taxon>
        <taxon>Dikarya</taxon>
        <taxon>Ascomycota</taxon>
        <taxon>Pezizomycotina</taxon>
        <taxon>Sordariomycetes</taxon>
        <taxon>Hypocreomycetidae</taxon>
        <taxon>Hypocreales</taxon>
        <taxon>Nectriaceae</taxon>
        <taxon>Fusarium</taxon>
        <taxon>Fusarium oxysporum species complex</taxon>
    </lineage>
</organism>
<dbReference type="VEuPathDB" id="FungiDB:FOZG_17813"/>
<protein>
    <submittedName>
        <fullName evidence="2">Uncharacterized protein</fullName>
    </submittedName>
</protein>
<proteinExistence type="predicted"/>
<keyword evidence="1" id="KW-1133">Transmembrane helix</keyword>
<name>W9J8Y5_FUSOX</name>
<feature type="transmembrane region" description="Helical" evidence="1">
    <location>
        <begin position="22"/>
        <end position="42"/>
    </location>
</feature>
<reference evidence="2" key="1">
    <citation type="submission" date="2011-06" db="EMBL/GenBank/DDBJ databases">
        <title>The Genome Sequence of Fusarium oxysporum Fo47.</title>
        <authorList>
            <consortium name="The Broad Institute Genome Sequencing Platform"/>
            <person name="Ma L.-J."/>
            <person name="Gale L.R."/>
            <person name="Schwartz D.C."/>
            <person name="Zhou S."/>
            <person name="Corby-Kistler H."/>
            <person name="Young S.K."/>
            <person name="Zeng Q."/>
            <person name="Gargeya S."/>
            <person name="Fitzgerald M."/>
            <person name="Haas B."/>
            <person name="Abouelleil A."/>
            <person name="Alvarado L."/>
            <person name="Arachchi H.M."/>
            <person name="Berlin A."/>
            <person name="Brown A."/>
            <person name="Chapman S.B."/>
            <person name="Chen Z."/>
            <person name="Dunbar C."/>
            <person name="Freedman E."/>
            <person name="Gearin G."/>
            <person name="Gellesch M."/>
            <person name="Goldberg J."/>
            <person name="Griggs A."/>
            <person name="Gujja S."/>
            <person name="Heiman D."/>
            <person name="Howarth C."/>
            <person name="Larson L."/>
            <person name="Lui A."/>
            <person name="MacDonald P.J.P."/>
            <person name="Mehta T."/>
            <person name="Montmayeur A."/>
            <person name="Murphy C."/>
            <person name="Neiman D."/>
            <person name="Pearson M."/>
            <person name="Priest M."/>
            <person name="Roberts A."/>
            <person name="Saif S."/>
            <person name="Shea T."/>
            <person name="Shenoy N."/>
            <person name="Sisk P."/>
            <person name="Stolte C."/>
            <person name="Sykes S."/>
            <person name="Wortman J."/>
            <person name="Nusbaum C."/>
            <person name="Birren B."/>
        </authorList>
    </citation>
    <scope>NUCLEOTIDE SEQUENCE [LARGE SCALE GENOMIC DNA]</scope>
    <source>
        <strain evidence="2">Fo47</strain>
    </source>
</reference>
<dbReference type="AlphaFoldDB" id="W9J8Y5"/>
<dbReference type="HOGENOM" id="CLU_2867758_0_0_1"/>
<keyword evidence="1" id="KW-0472">Membrane</keyword>
<sequence>MADSGIGNITGGLRRRFSVRLIISYAFDWAVLIFFAAIGVVFDRIEPAKRPFSLVDPNIAFPYT</sequence>
<keyword evidence="1" id="KW-0812">Transmembrane</keyword>
<accession>W9J8Y5</accession>